<evidence type="ECO:0000256" key="1">
    <source>
        <dbReference type="SAM" id="MobiDB-lite"/>
    </source>
</evidence>
<reference evidence="2" key="1">
    <citation type="journal article" date="2002" name="Science">
        <title>The genome sequence of the malaria mosquito Anopheles gambiae.</title>
        <authorList>
            <person name="Holt R.A."/>
            <person name="Subramanian G.M."/>
            <person name="Halpern A."/>
            <person name="Sutton G.G."/>
            <person name="Charlab R."/>
            <person name="Nusskern D.R."/>
            <person name="Wincker P."/>
            <person name="Clark A.G."/>
            <person name="Ribeiro J.M."/>
            <person name="Wides R."/>
            <person name="Salzberg S.L."/>
            <person name="Loftus B."/>
            <person name="Yandell M."/>
            <person name="Majoros W.H."/>
            <person name="Rusch D.B."/>
            <person name="Lai Z."/>
            <person name="Kraft C.L."/>
            <person name="Abril J.F."/>
            <person name="Anthouard V."/>
            <person name="Arensburger P."/>
            <person name="Atkinson P.W."/>
            <person name="Baden H."/>
            <person name="de Berardinis V."/>
            <person name="Baldwin D."/>
            <person name="Benes V."/>
            <person name="Biedler J."/>
            <person name="Blass C."/>
            <person name="Bolanos R."/>
            <person name="Boscus D."/>
            <person name="Barnstead M."/>
            <person name="Cai S."/>
            <person name="Center A."/>
            <person name="Chaturverdi K."/>
            <person name="Christophides G.K."/>
            <person name="Chrystal M.A."/>
            <person name="Clamp M."/>
            <person name="Cravchik A."/>
            <person name="Curwen V."/>
            <person name="Dana A."/>
            <person name="Delcher A."/>
            <person name="Dew I."/>
            <person name="Evans C.A."/>
            <person name="Flanigan M."/>
            <person name="Grundschober-Freimoser A."/>
            <person name="Friedli L."/>
            <person name="Gu Z."/>
            <person name="Guan P."/>
            <person name="Guigo R."/>
            <person name="Hillenmeyer M.E."/>
            <person name="Hladun S.L."/>
            <person name="Hogan J.R."/>
            <person name="Hong Y.S."/>
            <person name="Hoover J."/>
            <person name="Jaillon O."/>
            <person name="Ke Z."/>
            <person name="Kodira C."/>
            <person name="Kokoza E."/>
            <person name="Koutsos A."/>
            <person name="Letunic I."/>
            <person name="Levitsky A."/>
            <person name="Liang Y."/>
            <person name="Lin J.J."/>
            <person name="Lobo N.F."/>
            <person name="Lopez J.R."/>
            <person name="Malek J.A."/>
            <person name="McIntosh T.C."/>
            <person name="Meister S."/>
            <person name="Miller J."/>
            <person name="Mobarry C."/>
            <person name="Mongin E."/>
            <person name="Murphy S.D."/>
            <person name="O'Brochta D.A."/>
            <person name="Pfannkoch C."/>
            <person name="Qi R."/>
            <person name="Regier M.A."/>
            <person name="Remington K."/>
            <person name="Shao H."/>
            <person name="Sharakhova M.V."/>
            <person name="Sitter C.D."/>
            <person name="Shetty J."/>
            <person name="Smith T.J."/>
            <person name="Strong R."/>
            <person name="Sun J."/>
            <person name="Thomasova D."/>
            <person name="Ton L.Q."/>
            <person name="Topalis P."/>
            <person name="Tu Z."/>
            <person name="Unger M.F."/>
            <person name="Walenz B."/>
            <person name="Wang A."/>
            <person name="Wang J."/>
            <person name="Wang M."/>
            <person name="Wang X."/>
            <person name="Woodford K.J."/>
            <person name="Wortman J.R."/>
            <person name="Wu M."/>
            <person name="Yao A."/>
            <person name="Zdobnov E.M."/>
            <person name="Zhang H."/>
            <person name="Zhao Q."/>
            <person name="Zhao S."/>
            <person name="Zhu S.C."/>
            <person name="Zhimulev I."/>
            <person name="Coluzzi M."/>
            <person name="della Torre A."/>
            <person name="Roth C.W."/>
            <person name="Louis C."/>
            <person name="Kalush F."/>
            <person name="Mural R.J."/>
            <person name="Myers E.W."/>
            <person name="Adams M.D."/>
            <person name="Smith H.O."/>
            <person name="Broder S."/>
            <person name="Gardner M.J."/>
            <person name="Fraser C.M."/>
            <person name="Birney E."/>
            <person name="Bork P."/>
            <person name="Brey P.T."/>
            <person name="Venter J.C."/>
            <person name="Weissenbach J."/>
            <person name="Kafatos F.C."/>
            <person name="Collins F.H."/>
            <person name="Hoffman S.L."/>
        </authorList>
    </citation>
    <scope>NUCLEOTIDE SEQUENCE [LARGE SCALE GENOMIC DNA]</scope>
    <source>
        <strain evidence="2">PEST</strain>
    </source>
</reference>
<evidence type="ECO:0000313" key="2">
    <source>
        <dbReference type="EMBL" id="EAU76359.1"/>
    </source>
</evidence>
<proteinExistence type="predicted"/>
<feature type="compositionally biased region" description="Basic residues" evidence="1">
    <location>
        <begin position="1"/>
        <end position="10"/>
    </location>
</feature>
<name>A0NF63_ANOGA</name>
<dbReference type="AlphaFoldDB" id="A0NF63"/>
<gene>
    <name evidence="2" type="ORF">AgaP_AGAP008057</name>
</gene>
<sequence>GVRIRARRSRSNPVSRSLTKRSKRTISPPYRRVCDRVSRSRDDRLAGFVLTWARSVGVGVCYPVPSDSAKVSSVLVVFAGCVRVVLSVRWDTTVVPFLRFLRSLVR</sequence>
<dbReference type="EMBL" id="AAAB01008964">
    <property type="protein sequence ID" value="EAU76359.1"/>
    <property type="molecule type" value="Genomic_DNA"/>
</dbReference>
<dbReference type="PaxDb" id="7165-AGAP008057-PA"/>
<comment type="caution">
    <text evidence="2">The sequence shown here is derived from an EMBL/GenBank/DDBJ whole genome shotgun (WGS) entry which is preliminary data.</text>
</comment>
<reference evidence="2" key="3">
    <citation type="journal article" date="2004" name="Trends Parasitol.">
        <title>The Anopheles gambiae genome: an update.</title>
        <authorList>
            <person name="Mongin E."/>
            <person name="Louis C."/>
            <person name="Holt R.A."/>
            <person name="Birney E."/>
            <person name="Collins F.H."/>
        </authorList>
    </citation>
    <scope>NUCLEOTIDE SEQUENCE</scope>
    <source>
        <strain evidence="2">PEST</strain>
    </source>
</reference>
<reference evidence="2" key="2">
    <citation type="submission" date="2002-03" db="EMBL/GenBank/DDBJ databases">
        <authorList>
            <consortium name="The Anopheles Genome Sequencing Consortium"/>
        </authorList>
    </citation>
    <scope>NUCLEOTIDE SEQUENCE</scope>
    <source>
        <strain evidence="2">PEST</strain>
    </source>
</reference>
<organism evidence="2">
    <name type="scientific">Anopheles gambiae</name>
    <name type="common">African malaria mosquito</name>
    <dbReference type="NCBI Taxonomy" id="7165"/>
    <lineage>
        <taxon>Eukaryota</taxon>
        <taxon>Metazoa</taxon>
        <taxon>Ecdysozoa</taxon>
        <taxon>Arthropoda</taxon>
        <taxon>Hexapoda</taxon>
        <taxon>Insecta</taxon>
        <taxon>Pterygota</taxon>
        <taxon>Neoptera</taxon>
        <taxon>Endopterygota</taxon>
        <taxon>Diptera</taxon>
        <taxon>Nematocera</taxon>
        <taxon>Culicoidea</taxon>
        <taxon>Culicidae</taxon>
        <taxon>Anophelinae</taxon>
        <taxon>Anopheles</taxon>
    </lineage>
</organism>
<accession>A0NF63</accession>
<feature type="region of interest" description="Disordered" evidence="1">
    <location>
        <begin position="1"/>
        <end position="25"/>
    </location>
</feature>
<feature type="non-terminal residue" evidence="2">
    <location>
        <position position="1"/>
    </location>
</feature>
<reference evidence="2" key="5">
    <citation type="submission" date="2011-05" db="EMBL/GenBank/DDBJ databases">
        <authorList>
            <consortium name="VectorBase"/>
        </authorList>
    </citation>
    <scope>NUCLEOTIDE SEQUENCE</scope>
    <source>
        <strain evidence="2">PEST</strain>
    </source>
</reference>
<dbReference type="HOGENOM" id="CLU_2229725_0_0_1"/>
<protein>
    <submittedName>
        <fullName evidence="2">AGAP008057-PA</fullName>
    </submittedName>
</protein>
<reference evidence="2" key="4">
    <citation type="journal article" date="2007" name="Genome Biol.">
        <title>Update of the Anopheles gambiae PEST genome assembly.</title>
        <authorList>
            <person name="Sharakhova M.V."/>
            <person name="Hammond M.P."/>
            <person name="Lobo N.F."/>
            <person name="Krzywinski J."/>
            <person name="Unger M.F."/>
            <person name="Hillenmeyer M.E."/>
            <person name="Bruggner R.V."/>
            <person name="Birney E."/>
            <person name="Collins F.H."/>
        </authorList>
    </citation>
    <scope>NUCLEOTIDE SEQUENCE</scope>
    <source>
        <strain evidence="2">PEST</strain>
    </source>
</reference>